<sequence length="313" mass="35690">MIGKGKAIAHGGNAINYALREGKLDKIVGRNMVESDSPADILREFEMVNQYNYRCKNKYMRYEIGISPQDIGKLKPGDMIKIARTFAKKMGLQNHQWIACTHKDTGKPHIHLIANRIGVDSKVFDTTFMSNRSAKIAEEISREMGLTIAKDVQKQKEHLKAYTDPARQKTKEKLQQIAYYELFKNVSLEGFLRGLENESIGVESAKNKQGNTYGIRFTYEGQTFKASEIGREFGFRSLANNFSSSLEEDHSQQIRQSHNQDASNQQSYSGVSSDIASLLADLFTPNRHNPEEEDNTLKHKKKKAKKRYYGRQQ</sequence>
<evidence type="ECO:0000259" key="2">
    <source>
        <dbReference type="Pfam" id="PF03432"/>
    </source>
</evidence>
<name>A0ABV9L0B4_9BACT</name>
<accession>A0ABV9L0B4</accession>
<gene>
    <name evidence="3" type="ORF">ACFO6W_17285</name>
</gene>
<feature type="region of interest" description="Disordered" evidence="1">
    <location>
        <begin position="281"/>
        <end position="313"/>
    </location>
</feature>
<dbReference type="RefSeq" id="WP_379998695.1">
    <property type="nucleotide sequence ID" value="NZ_JBHSGN010000103.1"/>
</dbReference>
<dbReference type="EMBL" id="JBHSGN010000103">
    <property type="protein sequence ID" value="MFC4675449.1"/>
    <property type="molecule type" value="Genomic_DNA"/>
</dbReference>
<feature type="region of interest" description="Disordered" evidence="1">
    <location>
        <begin position="246"/>
        <end position="268"/>
    </location>
</feature>
<comment type="caution">
    <text evidence="3">The sequence shown here is derived from an EMBL/GenBank/DDBJ whole genome shotgun (WGS) entry which is preliminary data.</text>
</comment>
<feature type="compositionally biased region" description="Polar residues" evidence="1">
    <location>
        <begin position="253"/>
        <end position="268"/>
    </location>
</feature>
<feature type="domain" description="MobA/VirD2-like nuclease" evidence="2">
    <location>
        <begin position="17"/>
        <end position="146"/>
    </location>
</feature>
<evidence type="ECO:0000256" key="1">
    <source>
        <dbReference type="SAM" id="MobiDB-lite"/>
    </source>
</evidence>
<feature type="compositionally biased region" description="Basic residues" evidence="1">
    <location>
        <begin position="298"/>
        <end position="313"/>
    </location>
</feature>
<reference evidence="4" key="1">
    <citation type="journal article" date="2019" name="Int. J. Syst. Evol. Microbiol.">
        <title>The Global Catalogue of Microorganisms (GCM) 10K type strain sequencing project: providing services to taxonomists for standard genome sequencing and annotation.</title>
        <authorList>
            <consortium name="The Broad Institute Genomics Platform"/>
            <consortium name="The Broad Institute Genome Sequencing Center for Infectious Disease"/>
            <person name="Wu L."/>
            <person name="Ma J."/>
        </authorList>
    </citation>
    <scope>NUCLEOTIDE SEQUENCE [LARGE SCALE GENOMIC DNA]</scope>
    <source>
        <strain evidence="4">CCUG 66188</strain>
    </source>
</reference>
<dbReference type="Proteomes" id="UP001596023">
    <property type="component" value="Unassembled WGS sequence"/>
</dbReference>
<dbReference type="Pfam" id="PF03432">
    <property type="entry name" value="Relaxase"/>
    <property type="match status" value="1"/>
</dbReference>
<dbReference type="InterPro" id="IPR005094">
    <property type="entry name" value="Endonuclease_MobA/VirD2"/>
</dbReference>
<evidence type="ECO:0000313" key="3">
    <source>
        <dbReference type="EMBL" id="MFC4675449.1"/>
    </source>
</evidence>
<organism evidence="3 4">
    <name type="scientific">Dysgonomonas termitidis</name>
    <dbReference type="NCBI Taxonomy" id="1516126"/>
    <lineage>
        <taxon>Bacteria</taxon>
        <taxon>Pseudomonadati</taxon>
        <taxon>Bacteroidota</taxon>
        <taxon>Bacteroidia</taxon>
        <taxon>Bacteroidales</taxon>
        <taxon>Dysgonomonadaceae</taxon>
        <taxon>Dysgonomonas</taxon>
    </lineage>
</organism>
<protein>
    <submittedName>
        <fullName evidence="3">Relaxase/mobilization nuclease domain-containing protein</fullName>
    </submittedName>
</protein>
<proteinExistence type="predicted"/>
<evidence type="ECO:0000313" key="4">
    <source>
        <dbReference type="Proteomes" id="UP001596023"/>
    </source>
</evidence>
<keyword evidence="4" id="KW-1185">Reference proteome</keyword>